<dbReference type="EMBL" id="JAMLJN010000005">
    <property type="protein sequence ID" value="MCL9770178.1"/>
    <property type="molecule type" value="Genomic_DNA"/>
</dbReference>
<keyword evidence="2" id="KW-1185">Reference proteome</keyword>
<gene>
    <name evidence="1" type="ORF">NAT47_07095</name>
</gene>
<name>A0ABT0TH67_9FLAO</name>
<accession>A0ABT0TH67</accession>
<dbReference type="RefSeq" id="WP_250581691.1">
    <property type="nucleotide sequence ID" value="NZ_JAMLJN010000005.1"/>
</dbReference>
<dbReference type="PROSITE" id="PS51257">
    <property type="entry name" value="PROKAR_LIPOPROTEIN"/>
    <property type="match status" value="1"/>
</dbReference>
<organism evidence="1 2">
    <name type="scientific">Flavobacterium fragile</name>
    <dbReference type="NCBI Taxonomy" id="2949085"/>
    <lineage>
        <taxon>Bacteria</taxon>
        <taxon>Pseudomonadati</taxon>
        <taxon>Bacteroidota</taxon>
        <taxon>Flavobacteriia</taxon>
        <taxon>Flavobacteriales</taxon>
        <taxon>Flavobacteriaceae</taxon>
        <taxon>Flavobacterium</taxon>
    </lineage>
</organism>
<proteinExistence type="predicted"/>
<protein>
    <submittedName>
        <fullName evidence="1">Uncharacterized protein</fullName>
    </submittedName>
</protein>
<comment type="caution">
    <text evidence="1">The sequence shown here is derived from an EMBL/GenBank/DDBJ whole genome shotgun (WGS) entry which is preliminary data.</text>
</comment>
<dbReference type="Proteomes" id="UP001203342">
    <property type="component" value="Unassembled WGS sequence"/>
</dbReference>
<reference evidence="1 2" key="1">
    <citation type="submission" date="2022-05" db="EMBL/GenBank/DDBJ databases">
        <title>Flavobacterium sp., isolated from activated sludge.</title>
        <authorList>
            <person name="Ran Q."/>
        </authorList>
    </citation>
    <scope>NUCLEOTIDE SEQUENCE [LARGE SCALE GENOMIC DNA]</scope>
    <source>
        <strain evidence="1 2">HXWNR69</strain>
    </source>
</reference>
<evidence type="ECO:0000313" key="2">
    <source>
        <dbReference type="Proteomes" id="UP001203342"/>
    </source>
</evidence>
<evidence type="ECO:0000313" key="1">
    <source>
        <dbReference type="EMBL" id="MCL9770178.1"/>
    </source>
</evidence>
<sequence length="137" mass="16414">MKSISLFLVFFVLFGCDKSRTNNGQDFIGIWESNDELKIKLEIKEQYRGGKKVEDRYELKIIKGKSKLPKYYIQEGQYNYQLVTADPQYNFHPFMEFIHKNSFGDTIPYLGLDKKNNVLKRRYRIKEIPEIEFNRVE</sequence>